<evidence type="ECO:0000256" key="7">
    <source>
        <dbReference type="PIRSR" id="PIRSR604254-1"/>
    </source>
</evidence>
<keyword evidence="6 8" id="KW-0472">Membrane</keyword>
<comment type="subcellular location">
    <subcellularLocation>
        <location evidence="1">Cell membrane</location>
        <topology evidence="1">Multi-pass membrane protein</topology>
    </subcellularLocation>
</comment>
<dbReference type="Proteomes" id="UP000190285">
    <property type="component" value="Unassembled WGS sequence"/>
</dbReference>
<keyword evidence="4 8" id="KW-0812">Transmembrane</keyword>
<keyword evidence="7" id="KW-0479">Metal-binding</keyword>
<dbReference type="EMBL" id="FUZT01000021">
    <property type="protein sequence ID" value="SKC90020.1"/>
    <property type="molecule type" value="Genomic_DNA"/>
</dbReference>
<keyword evidence="10" id="KW-1185">Reference proteome</keyword>
<keyword evidence="7" id="KW-0862">Zinc</keyword>
<evidence type="ECO:0000313" key="10">
    <source>
        <dbReference type="Proteomes" id="UP000190285"/>
    </source>
</evidence>
<evidence type="ECO:0000313" key="9">
    <source>
        <dbReference type="EMBL" id="SKC90020.1"/>
    </source>
</evidence>
<evidence type="ECO:0000256" key="4">
    <source>
        <dbReference type="ARBA" id="ARBA00022692"/>
    </source>
</evidence>
<feature type="transmembrane region" description="Helical" evidence="8">
    <location>
        <begin position="148"/>
        <end position="168"/>
    </location>
</feature>
<dbReference type="AlphaFoldDB" id="A0A1T5MP62"/>
<feature type="binding site" evidence="7">
    <location>
        <position position="78"/>
    </location>
    <ligand>
        <name>Zn(2+)</name>
        <dbReference type="ChEBI" id="CHEBI:29105"/>
    </ligand>
</feature>
<accession>A0A1T5MP62</accession>
<proteinExistence type="inferred from homology"/>
<evidence type="ECO:0000256" key="6">
    <source>
        <dbReference type="ARBA" id="ARBA00023136"/>
    </source>
</evidence>
<dbReference type="STRING" id="36842.SAMN02194393_05101"/>
<evidence type="ECO:0000256" key="8">
    <source>
        <dbReference type="SAM" id="Phobius"/>
    </source>
</evidence>
<organism evidence="9 10">
    <name type="scientific">Maledivibacter halophilus</name>
    <dbReference type="NCBI Taxonomy" id="36842"/>
    <lineage>
        <taxon>Bacteria</taxon>
        <taxon>Bacillati</taxon>
        <taxon>Bacillota</taxon>
        <taxon>Clostridia</taxon>
        <taxon>Peptostreptococcales</taxon>
        <taxon>Caminicellaceae</taxon>
        <taxon>Maledivibacter</taxon>
    </lineage>
</organism>
<dbReference type="InterPro" id="IPR004254">
    <property type="entry name" value="AdipoR/HlyIII-related"/>
</dbReference>
<dbReference type="InterPro" id="IPR005744">
    <property type="entry name" value="Hy-lIII"/>
</dbReference>
<dbReference type="GO" id="GO:0005886">
    <property type="term" value="C:plasma membrane"/>
    <property type="evidence" value="ECO:0007669"/>
    <property type="project" value="UniProtKB-SubCell"/>
</dbReference>
<protein>
    <submittedName>
        <fullName evidence="9">Hemolysin III</fullName>
    </submittedName>
</protein>
<dbReference type="GO" id="GO:0046872">
    <property type="term" value="F:metal ion binding"/>
    <property type="evidence" value="ECO:0007669"/>
    <property type="project" value="UniProtKB-KW"/>
</dbReference>
<evidence type="ECO:0000256" key="5">
    <source>
        <dbReference type="ARBA" id="ARBA00022989"/>
    </source>
</evidence>
<gene>
    <name evidence="9" type="ORF">SAMN02194393_05101</name>
</gene>
<dbReference type="PANTHER" id="PTHR20855">
    <property type="entry name" value="ADIPOR/PROGESTIN RECEPTOR-RELATED"/>
    <property type="match status" value="1"/>
</dbReference>
<evidence type="ECO:0000256" key="3">
    <source>
        <dbReference type="ARBA" id="ARBA00022475"/>
    </source>
</evidence>
<dbReference type="RefSeq" id="WP_170917599.1">
    <property type="nucleotide sequence ID" value="NZ_FUZT01000021.1"/>
</dbReference>
<keyword evidence="5 8" id="KW-1133">Transmembrane helix</keyword>
<keyword evidence="3" id="KW-1003">Cell membrane</keyword>
<feature type="binding site" evidence="7">
    <location>
        <position position="203"/>
    </location>
    <ligand>
        <name>Zn(2+)</name>
        <dbReference type="ChEBI" id="CHEBI:29105"/>
    </ligand>
</feature>
<feature type="transmembrane region" description="Helical" evidence="8">
    <location>
        <begin position="24"/>
        <end position="50"/>
    </location>
</feature>
<evidence type="ECO:0000256" key="2">
    <source>
        <dbReference type="ARBA" id="ARBA00008488"/>
    </source>
</evidence>
<dbReference type="GO" id="GO:0140911">
    <property type="term" value="F:pore-forming activity"/>
    <property type="evidence" value="ECO:0007669"/>
    <property type="project" value="InterPro"/>
</dbReference>
<comment type="similarity">
    <text evidence="2">Belongs to the UPF0073 (Hly-III) family.</text>
</comment>
<reference evidence="9 10" key="1">
    <citation type="submission" date="2017-02" db="EMBL/GenBank/DDBJ databases">
        <authorList>
            <person name="Peterson S.W."/>
        </authorList>
    </citation>
    <scope>NUCLEOTIDE SEQUENCE [LARGE SCALE GENOMIC DNA]</scope>
    <source>
        <strain evidence="9 10">M1</strain>
    </source>
</reference>
<feature type="transmembrane region" description="Helical" evidence="8">
    <location>
        <begin position="174"/>
        <end position="194"/>
    </location>
</feature>
<dbReference type="Pfam" id="PF03006">
    <property type="entry name" value="HlyIII"/>
    <property type="match status" value="1"/>
</dbReference>
<name>A0A1T5MP62_9FIRM</name>
<feature type="transmembrane region" description="Helical" evidence="8">
    <location>
        <begin position="56"/>
        <end position="79"/>
    </location>
</feature>
<dbReference type="PANTHER" id="PTHR20855:SF3">
    <property type="entry name" value="LD03007P"/>
    <property type="match status" value="1"/>
</dbReference>
<feature type="binding site" evidence="7">
    <location>
        <position position="207"/>
    </location>
    <ligand>
        <name>Zn(2+)</name>
        <dbReference type="ChEBI" id="CHEBI:29105"/>
    </ligand>
</feature>
<feature type="transmembrane region" description="Helical" evidence="8">
    <location>
        <begin position="116"/>
        <end position="136"/>
    </location>
</feature>
<feature type="transmembrane region" description="Helical" evidence="8">
    <location>
        <begin position="91"/>
        <end position="110"/>
    </location>
</feature>
<sequence>MKSFNINSQDEKLLSKKYSLKEEIANSITHGIGIVFSVVALTILLVFAIWKKNPISIVSFSIYGLCSIALYTASTLYHSFRKEKLKRILRIFDHSSIFLFIAGTYTPIALLSMEGYWRIGILVAIWVIAIVGIVFKIISYNKLDKHKLFSLILYLAMGWLVVIAIKPMLEITPINFLIWLVAGGLFYSLGTIFYSNKKIPFNHAIWHIFVLGGSVMHFLGIFFYLR</sequence>
<dbReference type="NCBIfam" id="TIGR01065">
    <property type="entry name" value="hlyIII"/>
    <property type="match status" value="1"/>
</dbReference>
<feature type="transmembrane region" description="Helical" evidence="8">
    <location>
        <begin position="206"/>
        <end position="225"/>
    </location>
</feature>
<evidence type="ECO:0000256" key="1">
    <source>
        <dbReference type="ARBA" id="ARBA00004651"/>
    </source>
</evidence>